<comment type="caution">
    <text evidence="3">The sequence shown here is derived from an EMBL/GenBank/DDBJ whole genome shotgun (WGS) entry which is preliminary data.</text>
</comment>
<feature type="region of interest" description="Disordered" evidence="1">
    <location>
        <begin position="539"/>
        <end position="568"/>
    </location>
</feature>
<dbReference type="VEuPathDB" id="FungiDB:PV10_01391"/>
<evidence type="ECO:0000313" key="3">
    <source>
        <dbReference type="EMBL" id="RVX70918.1"/>
    </source>
</evidence>
<feature type="region of interest" description="Disordered" evidence="1">
    <location>
        <begin position="24"/>
        <end position="51"/>
    </location>
</feature>
<feature type="region of interest" description="Disordered" evidence="1">
    <location>
        <begin position="105"/>
        <end position="142"/>
    </location>
</feature>
<feature type="region of interest" description="Disordered" evidence="1">
    <location>
        <begin position="221"/>
        <end position="245"/>
    </location>
</feature>
<feature type="compositionally biased region" description="Polar residues" evidence="1">
    <location>
        <begin position="25"/>
        <end position="51"/>
    </location>
</feature>
<feature type="compositionally biased region" description="Basic residues" evidence="1">
    <location>
        <begin position="105"/>
        <end position="115"/>
    </location>
</feature>
<feature type="compositionally biased region" description="Acidic residues" evidence="1">
    <location>
        <begin position="410"/>
        <end position="419"/>
    </location>
</feature>
<reference evidence="3 4" key="1">
    <citation type="submission" date="2017-03" db="EMBL/GenBank/DDBJ databases">
        <title>Genomes of endolithic fungi from Antarctica.</title>
        <authorList>
            <person name="Coleine C."/>
            <person name="Masonjones S."/>
            <person name="Stajich J.E."/>
        </authorList>
    </citation>
    <scope>NUCLEOTIDE SEQUENCE [LARGE SCALE GENOMIC DNA]</scope>
    <source>
        <strain evidence="3 4">CCFEE 6314</strain>
    </source>
</reference>
<name>A0A438N582_EXOME</name>
<keyword evidence="2" id="KW-0472">Membrane</keyword>
<evidence type="ECO:0000256" key="1">
    <source>
        <dbReference type="SAM" id="MobiDB-lite"/>
    </source>
</evidence>
<sequence>METLPATIGSPATTESVSMIVMDTGSHSIPSGSASGPPTDSGTFGTSAAYTTGHTTPGSAVIAEQAAGRDGLTTAQIAGIAAGGAGFILVAVGLLMFILCMRKRRRERRRSQRRSRVIDAPPPPVYQSPLQKQDPPLTTDANSLTVPVLNGRFYAPPSDQGMEEKSKRRSFWRKSIKPEDIGVAVSPQVPGEISPVSITSQQSSSRLLPTFPARALWPEPLKVQGSGRRQPAQPTSDVDSVGDIESAPGAADVQSVYVDNQPFDLLPVRKKQRVAPPPLQSPAVLEASNGTTKAQRAPVERIPLTPTYDNGNISVPLSARGFGSPNYRSSPSRSEPVFITPKAPEHQLPPSSSYANRKVLKKNRGAGPPPTRTITPLIEPSEQLRTGPTPQFVPTRDMQRRSGSLSSELTEIEEDTTPEESDRQLELSALPGTGGATGLQSPLKDLRYPNIPRSAAVSRQAETPPMPKMQFNPSNSGTPLRLTRDQLIRAEASFMKTDSTSSDGYLSDSTIEFPAPPGEASSIVYRINREPLRMFKNESAASRAEMGTTLQRSPSGKAKLTPSKSKSGDLYLTVSI</sequence>
<accession>A0A438N582</accession>
<dbReference type="EMBL" id="NAJM01000020">
    <property type="protein sequence ID" value="RVX70918.1"/>
    <property type="molecule type" value="Genomic_DNA"/>
</dbReference>
<protein>
    <submittedName>
        <fullName evidence="3">Uncharacterized protein</fullName>
    </submittedName>
</protein>
<feature type="region of interest" description="Disordered" evidence="1">
    <location>
        <begin position="272"/>
        <end position="424"/>
    </location>
</feature>
<dbReference type="Proteomes" id="UP000288859">
    <property type="component" value="Unassembled WGS sequence"/>
</dbReference>
<keyword evidence="2" id="KW-1133">Transmembrane helix</keyword>
<dbReference type="AlphaFoldDB" id="A0A438N582"/>
<proteinExistence type="predicted"/>
<keyword evidence="2" id="KW-0812">Transmembrane</keyword>
<dbReference type="OrthoDB" id="3946741at2759"/>
<gene>
    <name evidence="3" type="ORF">B0A52_06075</name>
</gene>
<feature type="transmembrane region" description="Helical" evidence="2">
    <location>
        <begin position="77"/>
        <end position="100"/>
    </location>
</feature>
<evidence type="ECO:0000313" key="4">
    <source>
        <dbReference type="Proteomes" id="UP000288859"/>
    </source>
</evidence>
<organism evidence="3 4">
    <name type="scientific">Exophiala mesophila</name>
    <name type="common">Black yeast-like fungus</name>
    <dbReference type="NCBI Taxonomy" id="212818"/>
    <lineage>
        <taxon>Eukaryota</taxon>
        <taxon>Fungi</taxon>
        <taxon>Dikarya</taxon>
        <taxon>Ascomycota</taxon>
        <taxon>Pezizomycotina</taxon>
        <taxon>Eurotiomycetes</taxon>
        <taxon>Chaetothyriomycetidae</taxon>
        <taxon>Chaetothyriales</taxon>
        <taxon>Herpotrichiellaceae</taxon>
        <taxon>Exophiala</taxon>
    </lineage>
</organism>
<feature type="region of interest" description="Disordered" evidence="1">
    <location>
        <begin position="456"/>
        <end position="479"/>
    </location>
</feature>
<evidence type="ECO:0000256" key="2">
    <source>
        <dbReference type="SAM" id="Phobius"/>
    </source>
</evidence>